<dbReference type="AlphaFoldDB" id="V3ZL60"/>
<name>V3ZL60_LOTGI</name>
<evidence type="ECO:0000313" key="1">
    <source>
        <dbReference type="EMBL" id="ESO83140.1"/>
    </source>
</evidence>
<sequence length="260" mass="29569">MERQIEKTPFLAGPEDPAIMIRNRNLRNLNPLPPISYTRHKDAGQNNKMEEANINSALQPLQIHVPKGDRKWAHSYHKPCILPPIQQSLKNSVCDIQNAQNENSDLYEHSQNNTRKKVALITEKIQYLNHVQAHADLTEKNCVTPAINIRHVIPNLEALNFDSNHTFPEKSSEVSTADEPVVEKSLEIVRTEAITKFLNSRSSNRRNAVCKILDEMVTNGLGEYYRRLSINALISVFPDMNIEIENLQHLEAKSAGFTSF</sequence>
<keyword evidence="2" id="KW-1185">Reference proteome</keyword>
<proteinExistence type="predicted"/>
<organism evidence="1 2">
    <name type="scientific">Lottia gigantea</name>
    <name type="common">Giant owl limpet</name>
    <dbReference type="NCBI Taxonomy" id="225164"/>
    <lineage>
        <taxon>Eukaryota</taxon>
        <taxon>Metazoa</taxon>
        <taxon>Spiralia</taxon>
        <taxon>Lophotrochozoa</taxon>
        <taxon>Mollusca</taxon>
        <taxon>Gastropoda</taxon>
        <taxon>Patellogastropoda</taxon>
        <taxon>Lottioidea</taxon>
        <taxon>Lottiidae</taxon>
        <taxon>Lottia</taxon>
    </lineage>
</organism>
<reference evidence="1 2" key="1">
    <citation type="journal article" date="2013" name="Nature">
        <title>Insights into bilaterian evolution from three spiralian genomes.</title>
        <authorList>
            <person name="Simakov O."/>
            <person name="Marletaz F."/>
            <person name="Cho S.J."/>
            <person name="Edsinger-Gonzales E."/>
            <person name="Havlak P."/>
            <person name="Hellsten U."/>
            <person name="Kuo D.H."/>
            <person name="Larsson T."/>
            <person name="Lv J."/>
            <person name="Arendt D."/>
            <person name="Savage R."/>
            <person name="Osoegawa K."/>
            <person name="de Jong P."/>
            <person name="Grimwood J."/>
            <person name="Chapman J.A."/>
            <person name="Shapiro H."/>
            <person name="Aerts A."/>
            <person name="Otillar R.P."/>
            <person name="Terry A.Y."/>
            <person name="Boore J.L."/>
            <person name="Grigoriev I.V."/>
            <person name="Lindberg D.R."/>
            <person name="Seaver E.C."/>
            <person name="Weisblat D.A."/>
            <person name="Putnam N.H."/>
            <person name="Rokhsar D.S."/>
        </authorList>
    </citation>
    <scope>NUCLEOTIDE SEQUENCE [LARGE SCALE GENOMIC DNA]</scope>
</reference>
<dbReference type="EMBL" id="KB203771">
    <property type="protein sequence ID" value="ESO83140.1"/>
    <property type="molecule type" value="Genomic_DNA"/>
</dbReference>
<dbReference type="RefSeq" id="XP_009066090.1">
    <property type="nucleotide sequence ID" value="XM_009067842.1"/>
</dbReference>
<dbReference type="Proteomes" id="UP000030746">
    <property type="component" value="Unassembled WGS sequence"/>
</dbReference>
<evidence type="ECO:0000313" key="2">
    <source>
        <dbReference type="Proteomes" id="UP000030746"/>
    </source>
</evidence>
<dbReference type="GeneID" id="20241168"/>
<protein>
    <submittedName>
        <fullName evidence="1">Uncharacterized protein</fullName>
    </submittedName>
</protein>
<dbReference type="HOGENOM" id="CLU_1070743_0_0_1"/>
<dbReference type="KEGG" id="lgi:LOTGIDRAFT_169542"/>
<gene>
    <name evidence="1" type="ORF">LOTGIDRAFT_169542</name>
</gene>
<dbReference type="CTD" id="20241168"/>
<accession>V3ZL60</accession>